<dbReference type="InterPro" id="IPR036467">
    <property type="entry name" value="LS/RS_sf"/>
</dbReference>
<dbReference type="EMBL" id="LR217705">
    <property type="protein sequence ID" value="VFP80282.1"/>
    <property type="molecule type" value="Genomic_DNA"/>
</dbReference>
<keyword evidence="4 9" id="KW-0686">Riboflavin biosynthesis</keyword>
<comment type="subunit">
    <text evidence="9">Forms an icosahedral capsid composed of 60 subunits, arranged as a dodecamer of pentamers.</text>
</comment>
<proteinExistence type="inferred from homology"/>
<name>A0A451D3L6_9GAMM</name>
<evidence type="ECO:0000256" key="4">
    <source>
        <dbReference type="ARBA" id="ARBA00022619"/>
    </source>
</evidence>
<dbReference type="GO" id="GO:0009349">
    <property type="term" value="C:riboflavin synthase complex"/>
    <property type="evidence" value="ECO:0007669"/>
    <property type="project" value="UniProtKB-UniRule"/>
</dbReference>
<dbReference type="Proteomes" id="UP000294338">
    <property type="component" value="Chromosome 1"/>
</dbReference>
<feature type="binding site" evidence="9">
    <location>
        <begin position="86"/>
        <end position="87"/>
    </location>
    <ligand>
        <name>(2S)-2-hydroxy-3-oxobutyl phosphate</name>
        <dbReference type="ChEBI" id="CHEBI:58830"/>
    </ligand>
</feature>
<dbReference type="GO" id="GO:0009231">
    <property type="term" value="P:riboflavin biosynthetic process"/>
    <property type="evidence" value="ECO:0007669"/>
    <property type="project" value="UniProtKB-UniRule"/>
</dbReference>
<evidence type="ECO:0000256" key="2">
    <source>
        <dbReference type="ARBA" id="ARBA00007424"/>
    </source>
</evidence>
<organism evidence="10 11">
    <name type="scientific">Candidatus Erwinia haradaeae</name>
    <dbReference type="NCBI Taxonomy" id="1922217"/>
    <lineage>
        <taxon>Bacteria</taxon>
        <taxon>Pseudomonadati</taxon>
        <taxon>Pseudomonadota</taxon>
        <taxon>Gammaproteobacteria</taxon>
        <taxon>Enterobacterales</taxon>
        <taxon>Erwiniaceae</taxon>
        <taxon>Erwinia</taxon>
    </lineage>
</organism>
<dbReference type="SUPFAM" id="SSF52121">
    <property type="entry name" value="Lumazine synthase"/>
    <property type="match status" value="1"/>
</dbReference>
<dbReference type="GO" id="GO:0005829">
    <property type="term" value="C:cytosol"/>
    <property type="evidence" value="ECO:0007669"/>
    <property type="project" value="TreeGrafter"/>
</dbReference>
<evidence type="ECO:0000313" key="11">
    <source>
        <dbReference type="Proteomes" id="UP000294338"/>
    </source>
</evidence>
<reference evidence="10 11" key="1">
    <citation type="submission" date="2019-02" db="EMBL/GenBank/DDBJ databases">
        <authorList>
            <person name="Manzano-Marin A."/>
            <person name="Manzano-Marin A."/>
        </authorList>
    </citation>
    <scope>NUCLEOTIDE SEQUENCE [LARGE SCALE GENOMIC DNA]</scope>
    <source>
        <strain evidence="10 11">ErCisplendens/pseudotsugae</strain>
    </source>
</reference>
<evidence type="ECO:0000256" key="7">
    <source>
        <dbReference type="ARBA" id="ARBA00058151"/>
    </source>
</evidence>
<dbReference type="EC" id="2.5.1.78" evidence="3 9"/>
<accession>A0A451D3L6</accession>
<dbReference type="GO" id="GO:0000906">
    <property type="term" value="F:6,7-dimethyl-8-ribityllumazine synthase activity"/>
    <property type="evidence" value="ECO:0007669"/>
    <property type="project" value="UniProtKB-UniRule"/>
</dbReference>
<comment type="function">
    <text evidence="7 9">Catalyzes the formation of 6,7-dimethyl-8-ribityllumazine by condensation of 5-amino-6-(D-ribitylamino)uracil with 3,4-dihydroxy-2-butanone 4-phosphate. This is the penultimate step in the biosynthesis of riboflavin.</text>
</comment>
<dbReference type="HAMAP" id="MF_00178">
    <property type="entry name" value="Lumazine_synth"/>
    <property type="match status" value="1"/>
</dbReference>
<feature type="binding site" evidence="9">
    <location>
        <position position="22"/>
    </location>
    <ligand>
        <name>5-amino-6-(D-ribitylamino)uracil</name>
        <dbReference type="ChEBI" id="CHEBI:15934"/>
    </ligand>
</feature>
<dbReference type="AlphaFoldDB" id="A0A451D3L6"/>
<dbReference type="Gene3D" id="3.40.50.960">
    <property type="entry name" value="Lumazine/riboflavin synthase"/>
    <property type="match status" value="1"/>
</dbReference>
<dbReference type="Pfam" id="PF00885">
    <property type="entry name" value="DMRL_synthase"/>
    <property type="match status" value="1"/>
</dbReference>
<evidence type="ECO:0000256" key="1">
    <source>
        <dbReference type="ARBA" id="ARBA00004917"/>
    </source>
</evidence>
<keyword evidence="5 9" id="KW-0808">Transferase</keyword>
<dbReference type="NCBIfam" id="TIGR00114">
    <property type="entry name" value="lumazine-synth"/>
    <property type="match status" value="1"/>
</dbReference>
<protein>
    <recommendedName>
        <fullName evidence="8 9">6,7-dimethyl-8-ribityllumazine synthase</fullName>
        <shortName evidence="9">DMRL synthase</shortName>
        <shortName evidence="9">LS</shortName>
        <shortName evidence="9">Lumazine synthase</shortName>
        <ecNumber evidence="3 9">2.5.1.78</ecNumber>
    </recommendedName>
</protein>
<comment type="catalytic activity">
    <reaction evidence="6 9">
        <text>(2S)-2-hydroxy-3-oxobutyl phosphate + 5-amino-6-(D-ribitylamino)uracil = 6,7-dimethyl-8-(1-D-ribityl)lumazine + phosphate + 2 H2O + H(+)</text>
        <dbReference type="Rhea" id="RHEA:26152"/>
        <dbReference type="ChEBI" id="CHEBI:15377"/>
        <dbReference type="ChEBI" id="CHEBI:15378"/>
        <dbReference type="ChEBI" id="CHEBI:15934"/>
        <dbReference type="ChEBI" id="CHEBI:43474"/>
        <dbReference type="ChEBI" id="CHEBI:58201"/>
        <dbReference type="ChEBI" id="CHEBI:58830"/>
        <dbReference type="EC" id="2.5.1.78"/>
    </reaction>
</comment>
<evidence type="ECO:0000256" key="8">
    <source>
        <dbReference type="ARBA" id="ARBA00072606"/>
    </source>
</evidence>
<gene>
    <name evidence="10" type="primary">ribE</name>
    <name evidence="9" type="synonym">ribH</name>
    <name evidence="10" type="ORF">ERCISPPS3390_178</name>
</gene>
<feature type="binding site" evidence="9">
    <location>
        <begin position="57"/>
        <end position="59"/>
    </location>
    <ligand>
        <name>5-amino-6-(D-ribitylamino)uracil</name>
        <dbReference type="ChEBI" id="CHEBI:15934"/>
    </ligand>
</feature>
<evidence type="ECO:0000256" key="9">
    <source>
        <dbReference type="HAMAP-Rule" id="MF_00178"/>
    </source>
</evidence>
<dbReference type="RefSeq" id="WP_197094982.1">
    <property type="nucleotide sequence ID" value="NZ_LR217705.1"/>
</dbReference>
<dbReference type="PANTHER" id="PTHR21058">
    <property type="entry name" value="6,7-DIMETHYL-8-RIBITYLLUMAZINE SYNTHASE DMRL SYNTHASE LUMAZINE SYNTHASE"/>
    <property type="match status" value="1"/>
</dbReference>
<feature type="active site" description="Proton donor" evidence="9">
    <location>
        <position position="89"/>
    </location>
</feature>
<feature type="binding site" evidence="9">
    <location>
        <position position="128"/>
    </location>
    <ligand>
        <name>(2S)-2-hydroxy-3-oxobutyl phosphate</name>
        <dbReference type="ChEBI" id="CHEBI:58830"/>
    </ligand>
</feature>
<sequence length="156" mass="16625">MNLIEATTNAPYARIVLVVARFNNFISECLLSGAIDVLKRIGQVQDDNITVVWVPGAYELPLIVKLLAKTEKYDAVIALGVVIQGSTPHFGIIAGEASSGLANISMHSNIPVSFGVLTTKNIEQAINRAGAKRGNKGAEAALTALEMINILKVIKE</sequence>
<evidence type="ECO:0000256" key="6">
    <source>
        <dbReference type="ARBA" id="ARBA00048785"/>
    </source>
</evidence>
<dbReference type="InterPro" id="IPR034964">
    <property type="entry name" value="LS"/>
</dbReference>
<comment type="pathway">
    <text evidence="1 9">Cofactor biosynthesis; riboflavin biosynthesis; riboflavin from 2-hydroxy-3-oxobutyl phosphate and 5-amino-6-(D-ribitylamino)uracil: step 1/2.</text>
</comment>
<evidence type="ECO:0000313" key="10">
    <source>
        <dbReference type="EMBL" id="VFP80282.1"/>
    </source>
</evidence>
<dbReference type="CDD" id="cd09209">
    <property type="entry name" value="Lumazine_synthase-I"/>
    <property type="match status" value="1"/>
</dbReference>
<evidence type="ECO:0000256" key="5">
    <source>
        <dbReference type="ARBA" id="ARBA00022679"/>
    </source>
</evidence>
<dbReference type="UniPathway" id="UPA00275">
    <property type="reaction ID" value="UER00404"/>
</dbReference>
<dbReference type="InterPro" id="IPR002180">
    <property type="entry name" value="LS/RS"/>
</dbReference>
<dbReference type="PANTHER" id="PTHR21058:SF0">
    <property type="entry name" value="6,7-DIMETHYL-8-RIBITYLLUMAZINE SYNTHASE"/>
    <property type="match status" value="1"/>
</dbReference>
<feature type="binding site" evidence="9">
    <location>
        <position position="114"/>
    </location>
    <ligand>
        <name>5-amino-6-(D-ribitylamino)uracil</name>
        <dbReference type="ChEBI" id="CHEBI:15934"/>
    </ligand>
</feature>
<comment type="similarity">
    <text evidence="2 9">Belongs to the DMRL synthase family.</text>
</comment>
<evidence type="ECO:0000256" key="3">
    <source>
        <dbReference type="ARBA" id="ARBA00012664"/>
    </source>
</evidence>
<dbReference type="NCBIfam" id="NF000812">
    <property type="entry name" value="PRK00061.1-4"/>
    <property type="match status" value="1"/>
</dbReference>
<dbReference type="FunFam" id="3.40.50.960:FF:000001">
    <property type="entry name" value="6,7-dimethyl-8-ribityllumazine synthase"/>
    <property type="match status" value="1"/>
</dbReference>
<feature type="binding site" evidence="9">
    <location>
        <begin position="81"/>
        <end position="83"/>
    </location>
    <ligand>
        <name>5-amino-6-(D-ribitylamino)uracil</name>
        <dbReference type="ChEBI" id="CHEBI:15934"/>
    </ligand>
</feature>